<feature type="region of interest" description="Disordered" evidence="2">
    <location>
        <begin position="493"/>
        <end position="530"/>
    </location>
</feature>
<dbReference type="OrthoDB" id="1911931at2759"/>
<dbReference type="InParanoid" id="A0A804R4K0"/>
<dbReference type="FunCoup" id="A0A804R4K0">
    <property type="interactions" value="2282"/>
</dbReference>
<reference evidence="3" key="2">
    <citation type="submission" date="2019-07" db="EMBL/GenBank/DDBJ databases">
        <authorList>
            <person name="Seetharam A."/>
            <person name="Woodhouse M."/>
            <person name="Cannon E."/>
        </authorList>
    </citation>
    <scope>NUCLEOTIDE SEQUENCE [LARGE SCALE GENOMIC DNA]</scope>
    <source>
        <strain evidence="3">cv. B73</strain>
    </source>
</reference>
<dbReference type="EnsemblPlants" id="Zm00001eb388520_T002">
    <property type="protein sequence ID" value="Zm00001eb388520_P002"/>
    <property type="gene ID" value="Zm00001eb388520"/>
</dbReference>
<feature type="compositionally biased region" description="Polar residues" evidence="2">
    <location>
        <begin position="210"/>
        <end position="239"/>
    </location>
</feature>
<feature type="region of interest" description="Disordered" evidence="2">
    <location>
        <begin position="1"/>
        <end position="181"/>
    </location>
</feature>
<dbReference type="PANTHER" id="PTHR34466:SF1">
    <property type="entry name" value="OS06G0609800 PROTEIN"/>
    <property type="match status" value="1"/>
</dbReference>
<keyword evidence="1" id="KW-0175">Coiled coil</keyword>
<dbReference type="PANTHER" id="PTHR34466">
    <property type="entry name" value="OS11G0129800 PROTEIN"/>
    <property type="match status" value="1"/>
</dbReference>
<evidence type="ECO:0000256" key="2">
    <source>
        <dbReference type="SAM" id="MobiDB-lite"/>
    </source>
</evidence>
<feature type="compositionally biased region" description="Polar residues" evidence="2">
    <location>
        <begin position="55"/>
        <end position="66"/>
    </location>
</feature>
<evidence type="ECO:0000313" key="3">
    <source>
        <dbReference type="EnsemblPlants" id="Zm00001eb388520_P002"/>
    </source>
</evidence>
<evidence type="ECO:0007829" key="5">
    <source>
        <dbReference type="PeptideAtlas" id="A0A804R4K0"/>
    </source>
</evidence>
<reference evidence="3" key="3">
    <citation type="submission" date="2021-05" db="UniProtKB">
        <authorList>
            <consortium name="EnsemblPlants"/>
        </authorList>
    </citation>
    <scope>IDENTIFICATION</scope>
    <source>
        <strain evidence="3">cv. B73</strain>
    </source>
</reference>
<evidence type="ECO:0000313" key="4">
    <source>
        <dbReference type="Proteomes" id="UP000007305"/>
    </source>
</evidence>
<dbReference type="Gramene" id="Zm00001eb388520_T002">
    <property type="protein sequence ID" value="Zm00001eb388520_P002"/>
    <property type="gene ID" value="Zm00001eb388520"/>
</dbReference>
<accession>A0A804R4K0</accession>
<feature type="region of interest" description="Disordered" evidence="2">
    <location>
        <begin position="391"/>
        <end position="413"/>
    </location>
</feature>
<proteinExistence type="evidence at protein level"/>
<feature type="compositionally biased region" description="Polar residues" evidence="2">
    <location>
        <begin position="493"/>
        <end position="520"/>
    </location>
</feature>
<evidence type="ECO:0000256" key="1">
    <source>
        <dbReference type="SAM" id="Coils"/>
    </source>
</evidence>
<sequence length="599" mass="66183">MAAATAFRSGTRRGDALAPVEDAGSATRERQAAGRGGGSVRRSKSLSRFPPPSPSTEDTATPSSRFVNKVRGGGSGGVFPPQVSLDDLADEFFRARAESEDDDDEETAARGRSRLPAAAERGGGGAGGRRSSTARYARQTESSRQRGRSVSRPPAERRGVAANAVDGGPAARRQRYASVDRRAAMDRQRWCDSDNDMEVPHQYVSRGMHTKSSSGNSLQSSFHKPSKANQALKRSTSQKDFFHSRDSSSFVFLPLIMQSHSSITDDESRSSLSFHSRNQKAVCAVYGLDKEHGIDDGAGNVLYDVMRKEVRQAVEEIRNQLEEAMTKSEPSEKAINSDAQPTQVITQLRRSYTSKLEESEKRKQELLAQLAAEEHHGHELTKIVRELLPTPKKTANLQRQPHYRRRSNDRSRMSKRLTEEAEQYFEDFLSNVEDTDFSSFDGEKSDSSSTRKDLLLLHAMTETPVKLPEVALPAEADGVVLPWLQWETTNDFQTSPCKTKAQGESTRGSTSNQTASSRGSWSPGDHATSSVASKNSLLTRFGEVGICRSSLSDYARTLSFHIDDYLHLRQSEDLLLETWMQKQRIDSGGLVLCSKSTIL</sequence>
<keyword evidence="4" id="KW-1185">Reference proteome</keyword>
<gene>
    <name evidence="3" type="primary">LOC103638813</name>
</gene>
<feature type="region of interest" description="Disordered" evidence="2">
    <location>
        <begin position="205"/>
        <end position="240"/>
    </location>
</feature>
<protein>
    <submittedName>
        <fullName evidence="3">Uncharacterized protein</fullName>
    </submittedName>
</protein>
<dbReference type="Proteomes" id="UP000007305">
    <property type="component" value="Chromosome 9"/>
</dbReference>
<keyword evidence="5" id="KW-1267">Proteomics identification</keyword>
<feature type="coiled-coil region" evidence="1">
    <location>
        <begin position="303"/>
        <end position="376"/>
    </location>
</feature>
<name>A0A804R4K0_MAIZE</name>
<organism evidence="3 4">
    <name type="scientific">Zea mays</name>
    <name type="common">Maize</name>
    <dbReference type="NCBI Taxonomy" id="4577"/>
    <lineage>
        <taxon>Eukaryota</taxon>
        <taxon>Viridiplantae</taxon>
        <taxon>Streptophyta</taxon>
        <taxon>Embryophyta</taxon>
        <taxon>Tracheophyta</taxon>
        <taxon>Spermatophyta</taxon>
        <taxon>Magnoliopsida</taxon>
        <taxon>Liliopsida</taxon>
        <taxon>Poales</taxon>
        <taxon>Poaceae</taxon>
        <taxon>PACMAD clade</taxon>
        <taxon>Panicoideae</taxon>
        <taxon>Andropogonodae</taxon>
        <taxon>Andropogoneae</taxon>
        <taxon>Tripsacinae</taxon>
        <taxon>Zea</taxon>
    </lineage>
</organism>
<dbReference type="AlphaFoldDB" id="A0A804R4K0"/>
<reference evidence="4" key="1">
    <citation type="journal article" date="2009" name="Science">
        <title>The B73 maize genome: complexity, diversity, and dynamics.</title>
        <authorList>
            <person name="Schnable P.S."/>
            <person name="Ware D."/>
            <person name="Fulton R.S."/>
            <person name="Stein J.C."/>
            <person name="Wei F."/>
            <person name="Pasternak S."/>
            <person name="Liang C."/>
            <person name="Zhang J."/>
            <person name="Fulton L."/>
            <person name="Graves T.A."/>
            <person name="Minx P."/>
            <person name="Reily A.D."/>
            <person name="Courtney L."/>
            <person name="Kruchowski S.S."/>
            <person name="Tomlinson C."/>
            <person name="Strong C."/>
            <person name="Delehaunty K."/>
            <person name="Fronick C."/>
            <person name="Courtney B."/>
            <person name="Rock S.M."/>
            <person name="Belter E."/>
            <person name="Du F."/>
            <person name="Kim K."/>
            <person name="Abbott R.M."/>
            <person name="Cotton M."/>
            <person name="Levy A."/>
            <person name="Marchetto P."/>
            <person name="Ochoa K."/>
            <person name="Jackson S.M."/>
            <person name="Gillam B."/>
            <person name="Chen W."/>
            <person name="Yan L."/>
            <person name="Higginbotham J."/>
            <person name="Cardenas M."/>
            <person name="Waligorski J."/>
            <person name="Applebaum E."/>
            <person name="Phelps L."/>
            <person name="Falcone J."/>
            <person name="Kanchi K."/>
            <person name="Thane T."/>
            <person name="Scimone A."/>
            <person name="Thane N."/>
            <person name="Henke J."/>
            <person name="Wang T."/>
            <person name="Ruppert J."/>
            <person name="Shah N."/>
            <person name="Rotter K."/>
            <person name="Hodges J."/>
            <person name="Ingenthron E."/>
            <person name="Cordes M."/>
            <person name="Kohlberg S."/>
            <person name="Sgro J."/>
            <person name="Delgado B."/>
            <person name="Mead K."/>
            <person name="Chinwalla A."/>
            <person name="Leonard S."/>
            <person name="Crouse K."/>
            <person name="Collura K."/>
            <person name="Kudrna D."/>
            <person name="Currie J."/>
            <person name="He R."/>
            <person name="Angelova A."/>
            <person name="Rajasekar S."/>
            <person name="Mueller T."/>
            <person name="Lomeli R."/>
            <person name="Scara G."/>
            <person name="Ko A."/>
            <person name="Delaney K."/>
            <person name="Wissotski M."/>
            <person name="Lopez G."/>
            <person name="Campos D."/>
            <person name="Braidotti M."/>
            <person name="Ashley E."/>
            <person name="Golser W."/>
            <person name="Kim H."/>
            <person name="Lee S."/>
            <person name="Lin J."/>
            <person name="Dujmic Z."/>
            <person name="Kim W."/>
            <person name="Talag J."/>
            <person name="Zuccolo A."/>
            <person name="Fan C."/>
            <person name="Sebastian A."/>
            <person name="Kramer M."/>
            <person name="Spiegel L."/>
            <person name="Nascimento L."/>
            <person name="Zutavern T."/>
            <person name="Miller B."/>
            <person name="Ambroise C."/>
            <person name="Muller S."/>
            <person name="Spooner W."/>
            <person name="Narechania A."/>
            <person name="Ren L."/>
            <person name="Wei S."/>
            <person name="Kumari S."/>
            <person name="Faga B."/>
            <person name="Levy M.J."/>
            <person name="McMahan L."/>
            <person name="Van Buren P."/>
            <person name="Vaughn M.W."/>
            <person name="Ying K."/>
            <person name="Yeh C.-T."/>
            <person name="Emrich S.J."/>
            <person name="Jia Y."/>
            <person name="Kalyanaraman A."/>
            <person name="Hsia A.-P."/>
            <person name="Barbazuk W.B."/>
            <person name="Baucom R.S."/>
            <person name="Brutnell T.P."/>
            <person name="Carpita N.C."/>
            <person name="Chaparro C."/>
            <person name="Chia J.-M."/>
            <person name="Deragon J.-M."/>
            <person name="Estill J.C."/>
            <person name="Fu Y."/>
            <person name="Jeddeloh J.A."/>
            <person name="Han Y."/>
            <person name="Lee H."/>
            <person name="Li P."/>
            <person name="Lisch D.R."/>
            <person name="Liu S."/>
            <person name="Liu Z."/>
            <person name="Nagel D.H."/>
            <person name="McCann M.C."/>
            <person name="SanMiguel P."/>
            <person name="Myers A.M."/>
            <person name="Nettleton D."/>
            <person name="Nguyen J."/>
            <person name="Penning B.W."/>
            <person name="Ponnala L."/>
            <person name="Schneider K.L."/>
            <person name="Schwartz D.C."/>
            <person name="Sharma A."/>
            <person name="Soderlund C."/>
            <person name="Springer N.M."/>
            <person name="Sun Q."/>
            <person name="Wang H."/>
            <person name="Waterman M."/>
            <person name="Westerman R."/>
            <person name="Wolfgruber T.K."/>
            <person name="Yang L."/>
            <person name="Yu Y."/>
            <person name="Zhang L."/>
            <person name="Zhou S."/>
            <person name="Zhu Q."/>
            <person name="Bennetzen J.L."/>
            <person name="Dawe R.K."/>
            <person name="Jiang J."/>
            <person name="Jiang N."/>
            <person name="Presting G.G."/>
            <person name="Wessler S.R."/>
            <person name="Aluru S."/>
            <person name="Martienssen R.A."/>
            <person name="Clifton S.W."/>
            <person name="McCombie W.R."/>
            <person name="Wing R.A."/>
            <person name="Wilson R.K."/>
        </authorList>
    </citation>
    <scope>NUCLEOTIDE SEQUENCE [LARGE SCALE GENOMIC DNA]</scope>
    <source>
        <strain evidence="4">cv. B73</strain>
    </source>
</reference>